<reference evidence="2 3" key="1">
    <citation type="journal article" date="2015" name="Biotechnol. Biofuels">
        <title>Enhanced degradation of softwood versus hardwood by the white-rot fungus Pycnoporus coccineus.</title>
        <authorList>
            <person name="Couturier M."/>
            <person name="Navarro D."/>
            <person name="Chevret D."/>
            <person name="Henrissat B."/>
            <person name="Piumi F."/>
            <person name="Ruiz-Duenas F.J."/>
            <person name="Martinez A.T."/>
            <person name="Grigoriev I.V."/>
            <person name="Riley R."/>
            <person name="Lipzen A."/>
            <person name="Berrin J.G."/>
            <person name="Master E.R."/>
            <person name="Rosso M.N."/>
        </authorList>
    </citation>
    <scope>NUCLEOTIDE SEQUENCE [LARGE SCALE GENOMIC DNA]</scope>
    <source>
        <strain evidence="2 3">BRFM310</strain>
    </source>
</reference>
<dbReference type="Proteomes" id="UP000193067">
    <property type="component" value="Unassembled WGS sequence"/>
</dbReference>
<evidence type="ECO:0000313" key="3">
    <source>
        <dbReference type="Proteomes" id="UP000193067"/>
    </source>
</evidence>
<sequence length="110" mass="12261">MGLGQLAPNGRLATCKDVTAWLSSTLVRNAWHCTSHTTRASRRRLRVPSDLPHQVSRPRRIPSDLPPNREASNSLDPSAMSSRSRSPDETLNNRSSDIYEELVVSLPGHY</sequence>
<feature type="compositionally biased region" description="Polar residues" evidence="1">
    <location>
        <begin position="70"/>
        <end position="96"/>
    </location>
</feature>
<organism evidence="2 3">
    <name type="scientific">Trametes coccinea (strain BRFM310)</name>
    <name type="common">Pycnoporus coccineus</name>
    <dbReference type="NCBI Taxonomy" id="1353009"/>
    <lineage>
        <taxon>Eukaryota</taxon>
        <taxon>Fungi</taxon>
        <taxon>Dikarya</taxon>
        <taxon>Basidiomycota</taxon>
        <taxon>Agaricomycotina</taxon>
        <taxon>Agaricomycetes</taxon>
        <taxon>Polyporales</taxon>
        <taxon>Polyporaceae</taxon>
        <taxon>Trametes</taxon>
    </lineage>
</organism>
<protein>
    <submittedName>
        <fullName evidence="2">Uncharacterized protein</fullName>
    </submittedName>
</protein>
<dbReference type="AlphaFoldDB" id="A0A1Y2J4C3"/>
<accession>A0A1Y2J4C3</accession>
<evidence type="ECO:0000256" key="1">
    <source>
        <dbReference type="SAM" id="MobiDB-lite"/>
    </source>
</evidence>
<proteinExistence type="predicted"/>
<feature type="region of interest" description="Disordered" evidence="1">
    <location>
        <begin position="37"/>
        <end position="98"/>
    </location>
</feature>
<evidence type="ECO:0000313" key="2">
    <source>
        <dbReference type="EMBL" id="OSD08270.1"/>
    </source>
</evidence>
<dbReference type="EMBL" id="KZ084086">
    <property type="protein sequence ID" value="OSD08270.1"/>
    <property type="molecule type" value="Genomic_DNA"/>
</dbReference>
<gene>
    <name evidence="2" type="ORF">PYCCODRAFT_5947</name>
</gene>
<keyword evidence="3" id="KW-1185">Reference proteome</keyword>
<name>A0A1Y2J4C3_TRAC3</name>